<dbReference type="PANTHER" id="PTHR11922">
    <property type="entry name" value="GMP SYNTHASE-RELATED"/>
    <property type="match status" value="1"/>
</dbReference>
<dbReference type="PRINTS" id="PR00097">
    <property type="entry name" value="ANTSNTHASEII"/>
</dbReference>
<dbReference type="PRINTS" id="PR00099">
    <property type="entry name" value="CPSGATASE"/>
</dbReference>
<dbReference type="NCBIfam" id="TIGR00884">
    <property type="entry name" value="guaA_Cterm"/>
    <property type="match status" value="1"/>
</dbReference>
<keyword evidence="7 9" id="KW-0067">ATP-binding</keyword>
<dbReference type="InterPro" id="IPR017926">
    <property type="entry name" value="GATASE"/>
</dbReference>
<evidence type="ECO:0000313" key="12">
    <source>
        <dbReference type="EMBL" id="TKJ39843.1"/>
    </source>
</evidence>
<gene>
    <name evidence="9" type="primary">guaA</name>
    <name evidence="12" type="ORF">CEE37_11235</name>
</gene>
<reference evidence="12 13" key="1">
    <citation type="submission" date="2017-06" db="EMBL/GenBank/DDBJ databases">
        <title>Novel microbial phyla capable of carbon fixation and sulfur reduction in deep-sea sediments.</title>
        <authorList>
            <person name="Huang J."/>
            <person name="Baker B."/>
            <person name="Wang Y."/>
        </authorList>
    </citation>
    <scope>NUCLEOTIDE SEQUENCE [LARGE SCALE GENOMIC DNA]</scope>
    <source>
        <strain evidence="12">B3_LCP</strain>
    </source>
</reference>
<keyword evidence="6 9" id="KW-0658">Purine biosynthesis</keyword>
<dbReference type="GO" id="GO:0005524">
    <property type="term" value="F:ATP binding"/>
    <property type="evidence" value="ECO:0007669"/>
    <property type="project" value="UniProtKB-UniRule"/>
</dbReference>
<organism evidence="12 13">
    <name type="scientific">candidate division LCP-89 bacterium B3_LCP</name>
    <dbReference type="NCBI Taxonomy" id="2012998"/>
    <lineage>
        <taxon>Bacteria</taxon>
        <taxon>Pseudomonadati</taxon>
        <taxon>Bacteria division LCP-89</taxon>
    </lineage>
</organism>
<evidence type="ECO:0000256" key="3">
    <source>
        <dbReference type="ARBA" id="ARBA00022598"/>
    </source>
</evidence>
<evidence type="ECO:0000256" key="10">
    <source>
        <dbReference type="PROSITE-ProRule" id="PRU00886"/>
    </source>
</evidence>
<dbReference type="FunFam" id="3.40.50.880:FF:000001">
    <property type="entry name" value="GMP synthase [glutamine-hydrolyzing]"/>
    <property type="match status" value="1"/>
</dbReference>
<dbReference type="Pfam" id="PF00958">
    <property type="entry name" value="GMP_synt_C"/>
    <property type="match status" value="1"/>
</dbReference>
<keyword evidence="8 9" id="KW-0315">Glutamine amidotransferase</keyword>
<dbReference type="PROSITE" id="PS51553">
    <property type="entry name" value="GMPS_ATP_PPASE"/>
    <property type="match status" value="1"/>
</dbReference>
<evidence type="ECO:0000313" key="13">
    <source>
        <dbReference type="Proteomes" id="UP000319619"/>
    </source>
</evidence>
<dbReference type="SUPFAM" id="SSF54810">
    <property type="entry name" value="GMP synthetase C-terminal dimerisation domain"/>
    <property type="match status" value="1"/>
</dbReference>
<feature type="active site" description="Nucleophile" evidence="9">
    <location>
        <position position="83"/>
    </location>
</feature>
<dbReference type="InterPro" id="IPR025777">
    <property type="entry name" value="GMPS_ATP_PPase_dom"/>
</dbReference>
<feature type="domain" description="GMPS ATP-PPase" evidence="11">
    <location>
        <begin position="197"/>
        <end position="389"/>
    </location>
</feature>
<dbReference type="Gene3D" id="3.40.50.620">
    <property type="entry name" value="HUPs"/>
    <property type="match status" value="1"/>
</dbReference>
<dbReference type="InterPro" id="IPR014729">
    <property type="entry name" value="Rossmann-like_a/b/a_fold"/>
</dbReference>
<keyword evidence="3 9" id="KW-0436">Ligase</keyword>
<dbReference type="Gene3D" id="3.40.50.880">
    <property type="match status" value="1"/>
</dbReference>
<dbReference type="InterPro" id="IPR004739">
    <property type="entry name" value="GMP_synth_GATase"/>
</dbReference>
<feature type="active site" evidence="9">
    <location>
        <position position="170"/>
    </location>
</feature>
<dbReference type="GO" id="GO:0003921">
    <property type="term" value="F:GMP synthase activity"/>
    <property type="evidence" value="ECO:0007669"/>
    <property type="project" value="InterPro"/>
</dbReference>
<dbReference type="CDD" id="cd01742">
    <property type="entry name" value="GATase1_GMP_Synthase"/>
    <property type="match status" value="1"/>
</dbReference>
<dbReference type="HAMAP" id="MF_00344">
    <property type="entry name" value="GMP_synthase"/>
    <property type="match status" value="1"/>
</dbReference>
<dbReference type="PRINTS" id="PR00096">
    <property type="entry name" value="GATASE"/>
</dbReference>
<keyword evidence="5 9" id="KW-0332">GMP biosynthesis</keyword>
<comment type="catalytic activity">
    <reaction evidence="9">
        <text>XMP + L-glutamine + ATP + H2O = GMP + L-glutamate + AMP + diphosphate + 2 H(+)</text>
        <dbReference type="Rhea" id="RHEA:11680"/>
        <dbReference type="ChEBI" id="CHEBI:15377"/>
        <dbReference type="ChEBI" id="CHEBI:15378"/>
        <dbReference type="ChEBI" id="CHEBI:29985"/>
        <dbReference type="ChEBI" id="CHEBI:30616"/>
        <dbReference type="ChEBI" id="CHEBI:33019"/>
        <dbReference type="ChEBI" id="CHEBI:57464"/>
        <dbReference type="ChEBI" id="CHEBI:58115"/>
        <dbReference type="ChEBI" id="CHEBI:58359"/>
        <dbReference type="ChEBI" id="CHEBI:456215"/>
        <dbReference type="EC" id="6.3.5.2"/>
    </reaction>
</comment>
<comment type="pathway">
    <text evidence="2 9">Purine metabolism; GMP biosynthesis; GMP from XMP (L-Gln route): step 1/1.</text>
</comment>
<dbReference type="FunFam" id="3.30.300.10:FF:000002">
    <property type="entry name" value="GMP synthase [glutamine-hydrolyzing]"/>
    <property type="match status" value="1"/>
</dbReference>
<evidence type="ECO:0000256" key="1">
    <source>
        <dbReference type="ARBA" id="ARBA00002332"/>
    </source>
</evidence>
<dbReference type="PROSITE" id="PS51273">
    <property type="entry name" value="GATASE_TYPE_1"/>
    <property type="match status" value="1"/>
</dbReference>
<dbReference type="SUPFAM" id="SSF52317">
    <property type="entry name" value="Class I glutamine amidotransferase-like"/>
    <property type="match status" value="1"/>
</dbReference>
<dbReference type="Pfam" id="PF02540">
    <property type="entry name" value="NAD_synthase"/>
    <property type="match status" value="1"/>
</dbReference>
<accession>A0A532UY20</accession>
<dbReference type="Proteomes" id="UP000319619">
    <property type="component" value="Unassembled WGS sequence"/>
</dbReference>
<dbReference type="InterPro" id="IPR029062">
    <property type="entry name" value="Class_I_gatase-like"/>
</dbReference>
<evidence type="ECO:0000256" key="8">
    <source>
        <dbReference type="ARBA" id="ARBA00022962"/>
    </source>
</evidence>
<protein>
    <recommendedName>
        <fullName evidence="9">GMP synthase [glutamine-hydrolyzing]</fullName>
        <ecNumber evidence="9">6.3.5.2</ecNumber>
    </recommendedName>
    <alternativeName>
        <fullName evidence="9">GMP synthetase</fullName>
    </alternativeName>
    <alternativeName>
        <fullName evidence="9">Glutamine amidotransferase</fullName>
    </alternativeName>
</protein>
<dbReference type="Gene3D" id="3.30.300.10">
    <property type="match status" value="1"/>
</dbReference>
<comment type="function">
    <text evidence="1 9">Catalyzes the synthesis of GMP from XMP.</text>
</comment>
<dbReference type="InterPro" id="IPR022955">
    <property type="entry name" value="GMP_synthase"/>
</dbReference>
<dbReference type="NCBIfam" id="TIGR00888">
    <property type="entry name" value="guaA_Nterm"/>
    <property type="match status" value="1"/>
</dbReference>
<keyword evidence="4 9" id="KW-0547">Nucleotide-binding</keyword>
<evidence type="ECO:0000259" key="11">
    <source>
        <dbReference type="PROSITE" id="PS51553"/>
    </source>
</evidence>
<dbReference type="PANTHER" id="PTHR11922:SF2">
    <property type="entry name" value="GMP SYNTHASE [GLUTAMINE-HYDROLYZING]"/>
    <property type="match status" value="1"/>
</dbReference>
<comment type="caution">
    <text evidence="12">The sequence shown here is derived from an EMBL/GenBank/DDBJ whole genome shotgun (WGS) entry which is preliminary data.</text>
</comment>
<evidence type="ECO:0000256" key="4">
    <source>
        <dbReference type="ARBA" id="ARBA00022741"/>
    </source>
</evidence>
<dbReference type="EC" id="6.3.5.2" evidence="9"/>
<evidence type="ECO:0000256" key="6">
    <source>
        <dbReference type="ARBA" id="ARBA00022755"/>
    </source>
</evidence>
<evidence type="ECO:0000256" key="5">
    <source>
        <dbReference type="ARBA" id="ARBA00022749"/>
    </source>
</evidence>
<dbReference type="Pfam" id="PF00117">
    <property type="entry name" value="GATase"/>
    <property type="match status" value="1"/>
</dbReference>
<dbReference type="UniPathway" id="UPA00189">
    <property type="reaction ID" value="UER00296"/>
</dbReference>
<proteinExistence type="inferred from homology"/>
<dbReference type="SUPFAM" id="SSF52402">
    <property type="entry name" value="Adenine nucleotide alpha hydrolases-like"/>
    <property type="match status" value="1"/>
</dbReference>
<comment type="subunit">
    <text evidence="9">Homodimer.</text>
</comment>
<dbReference type="CDD" id="cd01997">
    <property type="entry name" value="GMP_synthase_C"/>
    <property type="match status" value="1"/>
</dbReference>
<dbReference type="NCBIfam" id="NF000848">
    <property type="entry name" value="PRK00074.1"/>
    <property type="match status" value="1"/>
</dbReference>
<feature type="active site" evidence="9">
    <location>
        <position position="172"/>
    </location>
</feature>
<evidence type="ECO:0000256" key="2">
    <source>
        <dbReference type="ARBA" id="ARBA00005153"/>
    </source>
</evidence>
<evidence type="ECO:0000256" key="9">
    <source>
        <dbReference type="HAMAP-Rule" id="MF_00344"/>
    </source>
</evidence>
<dbReference type="AlphaFoldDB" id="A0A532UY20"/>
<evidence type="ECO:0000256" key="7">
    <source>
        <dbReference type="ARBA" id="ARBA00022840"/>
    </source>
</evidence>
<dbReference type="EMBL" id="NJBN01000007">
    <property type="protein sequence ID" value="TKJ39843.1"/>
    <property type="molecule type" value="Genomic_DNA"/>
</dbReference>
<feature type="binding site" evidence="10">
    <location>
        <begin position="224"/>
        <end position="230"/>
    </location>
    <ligand>
        <name>ATP</name>
        <dbReference type="ChEBI" id="CHEBI:30616"/>
    </ligand>
</feature>
<sequence length="514" mass="56948">MHKAEKIIILDFGSQTTQLIARRVRELGVFSEIWLPDSSADKIAQQQPNGLILSGGPSAVYDPDAPHPDPAIFDLGIPVLGICYGLQLIAYQQGGEVDRSDHREYGRTELDIVNDSSLFKGLDKEQAVWMSHGDKLLKPPPGYHAIGTSVGSPYAAVENSEKQYFGVQFHPEVSHTEHGTKILDNFVRHICRCEKIWNARSFIENSIENIRAEVGKGQVICGLSGGVDSSVTALMLHEAIGDNLHCVLVDNGLLRLGEREQVEILFSDQFGLDLRVAEAEDRFLDALKGVEDPEEKRKIIGRVFIEVFEEAAHGIGDVNYLAQGTLYPDLIESRSASGGPSAVIKSHHNVGGLPDRMNLKLIEPLKELFKDEVRAVGKELGLSEELVGRHPFPGPGLAVRIIGEVNAQRLDLLKQADHIFIEELKRNDWYNKSSQALVVLLPVRSVGVMGDERTYEQVAALRSVDSDDWMTADFTRLPYDLLGKVANRIINEVRGINRVVYDVSSKPPATVEWE</sequence>
<dbReference type="InterPro" id="IPR022310">
    <property type="entry name" value="NAD/GMP_synthase"/>
</dbReference>
<dbReference type="FunFam" id="3.40.50.620:FF:000001">
    <property type="entry name" value="GMP synthase [glutamine-hydrolyzing]"/>
    <property type="match status" value="1"/>
</dbReference>
<name>A0A532UY20_UNCL8</name>
<dbReference type="InterPro" id="IPR001674">
    <property type="entry name" value="GMP_synth_C"/>
</dbReference>
<dbReference type="GO" id="GO:0005829">
    <property type="term" value="C:cytosol"/>
    <property type="evidence" value="ECO:0007669"/>
    <property type="project" value="TreeGrafter"/>
</dbReference>